<proteinExistence type="inferred from homology"/>
<keyword evidence="3 11" id="KW-0050">Antiport</keyword>
<evidence type="ECO:0000256" key="5">
    <source>
        <dbReference type="ARBA" id="ARBA00022692"/>
    </source>
</evidence>
<keyword evidence="9 11" id="KW-0472">Membrane</keyword>
<evidence type="ECO:0000256" key="12">
    <source>
        <dbReference type="SAM" id="Coils"/>
    </source>
</evidence>
<dbReference type="GO" id="GO:0015385">
    <property type="term" value="F:sodium:proton antiporter activity"/>
    <property type="evidence" value="ECO:0007669"/>
    <property type="project" value="InterPro"/>
</dbReference>
<feature type="transmembrane region" description="Helical" evidence="11">
    <location>
        <begin position="239"/>
        <end position="257"/>
    </location>
</feature>
<keyword evidence="11" id="KW-0997">Cell inner membrane</keyword>
<evidence type="ECO:0000256" key="7">
    <source>
        <dbReference type="ARBA" id="ARBA00023053"/>
    </source>
</evidence>
<evidence type="ECO:0000256" key="6">
    <source>
        <dbReference type="ARBA" id="ARBA00022989"/>
    </source>
</evidence>
<keyword evidence="2 11" id="KW-0813">Transport</keyword>
<comment type="caution">
    <text evidence="14">The sequence shown here is derived from an EMBL/GenBank/DDBJ whole genome shotgun (WGS) entry which is preliminary data.</text>
</comment>
<dbReference type="PANTHER" id="PTHR10110">
    <property type="entry name" value="SODIUM/HYDROGEN EXCHANGER"/>
    <property type="match status" value="1"/>
</dbReference>
<dbReference type="InterPro" id="IPR006153">
    <property type="entry name" value="Cation/H_exchanger_TM"/>
</dbReference>
<dbReference type="Proteomes" id="UP000472676">
    <property type="component" value="Unassembled WGS sequence"/>
</dbReference>
<name>A0A6M2BQY9_9GAMM</name>
<dbReference type="AlphaFoldDB" id="A0A6M2BQY9"/>
<dbReference type="PANTHER" id="PTHR10110:SF86">
    <property type="entry name" value="SODIUM_HYDROGEN EXCHANGER 7"/>
    <property type="match status" value="1"/>
</dbReference>
<keyword evidence="4" id="KW-1003">Cell membrane</keyword>
<feature type="transmembrane region" description="Helical" evidence="11">
    <location>
        <begin position="358"/>
        <end position="384"/>
    </location>
</feature>
<dbReference type="GO" id="GO:0098719">
    <property type="term" value="P:sodium ion import across plasma membrane"/>
    <property type="evidence" value="ECO:0007669"/>
    <property type="project" value="TreeGrafter"/>
</dbReference>
<keyword evidence="5 11" id="KW-0812">Transmembrane</keyword>
<keyword evidence="7 11" id="KW-0915">Sodium</keyword>
<dbReference type="RefSeq" id="WP_166255509.1">
    <property type="nucleotide sequence ID" value="NZ_JAAMOW010000004.1"/>
</dbReference>
<evidence type="ECO:0000256" key="9">
    <source>
        <dbReference type="ARBA" id="ARBA00023136"/>
    </source>
</evidence>
<evidence type="ECO:0000256" key="1">
    <source>
        <dbReference type="ARBA" id="ARBA00004651"/>
    </source>
</evidence>
<evidence type="ECO:0000313" key="15">
    <source>
        <dbReference type="Proteomes" id="UP000472676"/>
    </source>
</evidence>
<feature type="transmembrane region" description="Helical" evidence="11">
    <location>
        <begin position="83"/>
        <end position="106"/>
    </location>
</feature>
<feature type="transmembrane region" description="Helical" evidence="11">
    <location>
        <begin position="112"/>
        <end position="133"/>
    </location>
</feature>
<keyword evidence="10 11" id="KW-0739">Sodium transport</keyword>
<dbReference type="InterPro" id="IPR018422">
    <property type="entry name" value="Cation/H_exchanger_CPA1"/>
</dbReference>
<evidence type="ECO:0000256" key="11">
    <source>
        <dbReference type="RuleBase" id="RU366002"/>
    </source>
</evidence>
<evidence type="ECO:0000256" key="10">
    <source>
        <dbReference type="ARBA" id="ARBA00023201"/>
    </source>
</evidence>
<protein>
    <submittedName>
        <fullName evidence="14">Na+/H+ antiporter</fullName>
    </submittedName>
</protein>
<keyword evidence="6 11" id="KW-1133">Transmembrane helix</keyword>
<evidence type="ECO:0000256" key="4">
    <source>
        <dbReference type="ARBA" id="ARBA00022475"/>
    </source>
</evidence>
<reference evidence="14 15" key="1">
    <citation type="journal article" date="2014" name="Int. J. Syst. Evol. Microbiol.">
        <title>Solimonas terrae sp. nov., isolated from soil.</title>
        <authorList>
            <person name="Kim S.J."/>
            <person name="Moon J.Y."/>
            <person name="Weon H.Y."/>
            <person name="Ahn J.H."/>
            <person name="Chen W.M."/>
            <person name="Kwon S.W."/>
        </authorList>
    </citation>
    <scope>NUCLEOTIDE SEQUENCE [LARGE SCALE GENOMIC DNA]</scope>
    <source>
        <strain evidence="14 15">KIS83-12</strain>
    </source>
</reference>
<dbReference type="GO" id="GO:0005886">
    <property type="term" value="C:plasma membrane"/>
    <property type="evidence" value="ECO:0007669"/>
    <property type="project" value="UniProtKB-SubCell"/>
</dbReference>
<feature type="transmembrane region" description="Helical" evidence="11">
    <location>
        <begin position="315"/>
        <end position="337"/>
    </location>
</feature>
<evidence type="ECO:0000256" key="3">
    <source>
        <dbReference type="ARBA" id="ARBA00022449"/>
    </source>
</evidence>
<feature type="transmembrane region" description="Helical" evidence="11">
    <location>
        <begin position="277"/>
        <end position="295"/>
    </location>
</feature>
<evidence type="ECO:0000313" key="14">
    <source>
        <dbReference type="EMBL" id="NGY05016.1"/>
    </source>
</evidence>
<evidence type="ECO:0000259" key="13">
    <source>
        <dbReference type="Pfam" id="PF00999"/>
    </source>
</evidence>
<comment type="caution">
    <text evidence="11">Lacks conserved residue(s) required for the propagation of feature annotation.</text>
</comment>
<dbReference type="Pfam" id="PF00999">
    <property type="entry name" value="Na_H_Exchanger"/>
    <property type="match status" value="1"/>
</dbReference>
<feature type="transmembrane region" description="Helical" evidence="11">
    <location>
        <begin position="181"/>
        <end position="203"/>
    </location>
</feature>
<gene>
    <name evidence="14" type="ORF">G7Y85_09575</name>
</gene>
<dbReference type="NCBIfam" id="TIGR00831">
    <property type="entry name" value="a_cpa1"/>
    <property type="match status" value="1"/>
</dbReference>
<dbReference type="GO" id="GO:0051453">
    <property type="term" value="P:regulation of intracellular pH"/>
    <property type="evidence" value="ECO:0007669"/>
    <property type="project" value="TreeGrafter"/>
</dbReference>
<dbReference type="Gene3D" id="6.10.140.1330">
    <property type="match status" value="1"/>
</dbReference>
<sequence>MSAAILVLALLLCVAVSAVLVRVARLPLPLTQIALGAAISVPSFGLHVDLEPKLFLLLFIPPLLFADGWRTPKREFFRLRERILGLALGLVLFTVVAVGYLLHWLIPSLPLAASFALAAVLSPTDAVAVRALAGRSGIPKQLMYVLEGEAMMNDASGLTTFKFAIAAATTGAFSLSDASLAFVFVAAGGLGVGALLGWALGVFQKWLSGWTEVEAQGSIAMILLLPFAAYLAAEEIGVSGILAAVAAGMALNLKSAAMDPGAQARIASTHIWSMIEYVLNGVIFVLLGLQLPDIIGKALDEAWKSAGLLGAGRLLGYALVIVAALIVVRLVWVWLLLHVTRFYASWRGDATRPMPRSRLLWATAFAGVRGAITLAGVLSVPFALESGVAFPERNLMIFLATTVIMMSLLAAAVGLPLLLRGMAVDEDPETEEEKIARLRACEAAIAAVAEAAKRAQRRDRDADEISPVADAAGRLIDNYELRIKGLREEQNTVQSVAQRSAAETELRLIGIGAERDEIMRMHREDDINDTVMNALLYEIDMRESALHIRAGGHGGSH</sequence>
<feature type="domain" description="Cation/H+ exchanger transmembrane" evidence="13">
    <location>
        <begin position="13"/>
        <end position="420"/>
    </location>
</feature>
<comment type="similarity">
    <text evidence="11">Belongs to the monovalent cation:proton antiporter 1 (CPA1) transporter (TC 2.A.36) family.</text>
</comment>
<accession>A0A6M2BQY9</accession>
<evidence type="ECO:0000256" key="8">
    <source>
        <dbReference type="ARBA" id="ARBA00023065"/>
    </source>
</evidence>
<dbReference type="GO" id="GO:0015386">
    <property type="term" value="F:potassium:proton antiporter activity"/>
    <property type="evidence" value="ECO:0007669"/>
    <property type="project" value="TreeGrafter"/>
</dbReference>
<keyword evidence="8 11" id="KW-0406">Ion transport</keyword>
<comment type="function">
    <text evidence="11">Na(+)/H(+) antiporter that extrudes sodium in exchange for external protons.</text>
</comment>
<feature type="transmembrane region" description="Helical" evidence="11">
    <location>
        <begin position="396"/>
        <end position="419"/>
    </location>
</feature>
<feature type="coiled-coil region" evidence="12">
    <location>
        <begin position="438"/>
        <end position="489"/>
    </location>
</feature>
<comment type="subcellular location">
    <subcellularLocation>
        <location evidence="11">Cell inner membrane</location>
        <topology evidence="11">Multi-pass membrane protein</topology>
    </subcellularLocation>
    <subcellularLocation>
        <location evidence="1">Cell membrane</location>
        <topology evidence="1">Multi-pass membrane protein</topology>
    </subcellularLocation>
</comment>
<keyword evidence="15" id="KW-1185">Reference proteome</keyword>
<organism evidence="14 15">
    <name type="scientific">Solimonas terrae</name>
    <dbReference type="NCBI Taxonomy" id="1396819"/>
    <lineage>
        <taxon>Bacteria</taxon>
        <taxon>Pseudomonadati</taxon>
        <taxon>Pseudomonadota</taxon>
        <taxon>Gammaproteobacteria</taxon>
        <taxon>Nevskiales</taxon>
        <taxon>Nevskiaceae</taxon>
        <taxon>Solimonas</taxon>
    </lineage>
</organism>
<dbReference type="EMBL" id="JAAMOW010000004">
    <property type="protein sequence ID" value="NGY05016.1"/>
    <property type="molecule type" value="Genomic_DNA"/>
</dbReference>
<keyword evidence="12" id="KW-0175">Coiled coil</keyword>
<evidence type="ECO:0000256" key="2">
    <source>
        <dbReference type="ARBA" id="ARBA00022448"/>
    </source>
</evidence>
<dbReference type="InterPro" id="IPR004705">
    <property type="entry name" value="Cation/H_exchanger_CPA1_bac"/>
</dbReference>